<keyword evidence="3" id="KW-0731">Sigma factor</keyword>
<dbReference type="NCBIfam" id="TIGR02937">
    <property type="entry name" value="sigma70-ECF"/>
    <property type="match status" value="1"/>
</dbReference>
<evidence type="ECO:0000256" key="6">
    <source>
        <dbReference type="SAM" id="MobiDB-lite"/>
    </source>
</evidence>
<dbReference type="SUPFAM" id="SSF88659">
    <property type="entry name" value="Sigma3 and sigma4 domains of RNA polymerase sigma factors"/>
    <property type="match status" value="1"/>
</dbReference>
<dbReference type="InterPro" id="IPR013249">
    <property type="entry name" value="RNA_pol_sigma70_r4_t2"/>
</dbReference>
<dbReference type="InterPro" id="IPR014284">
    <property type="entry name" value="RNA_pol_sigma-70_dom"/>
</dbReference>
<organism evidence="9 10">
    <name type="scientific">Nakamurella alba</name>
    <dbReference type="NCBI Taxonomy" id="2665158"/>
    <lineage>
        <taxon>Bacteria</taxon>
        <taxon>Bacillati</taxon>
        <taxon>Actinomycetota</taxon>
        <taxon>Actinomycetes</taxon>
        <taxon>Nakamurellales</taxon>
        <taxon>Nakamurellaceae</taxon>
        <taxon>Nakamurella</taxon>
    </lineage>
</organism>
<keyword evidence="2" id="KW-0805">Transcription regulation</keyword>
<comment type="similarity">
    <text evidence="1">Belongs to the sigma-70 factor family. ECF subfamily.</text>
</comment>
<evidence type="ECO:0000256" key="3">
    <source>
        <dbReference type="ARBA" id="ARBA00023082"/>
    </source>
</evidence>
<evidence type="ECO:0000256" key="5">
    <source>
        <dbReference type="ARBA" id="ARBA00023163"/>
    </source>
</evidence>
<dbReference type="InterPro" id="IPR007627">
    <property type="entry name" value="RNA_pol_sigma70_r2"/>
</dbReference>
<dbReference type="SUPFAM" id="SSF88946">
    <property type="entry name" value="Sigma2 domain of RNA polymerase sigma factors"/>
    <property type="match status" value="1"/>
</dbReference>
<dbReference type="PANTHER" id="PTHR43133">
    <property type="entry name" value="RNA POLYMERASE ECF-TYPE SIGMA FACTO"/>
    <property type="match status" value="1"/>
</dbReference>
<keyword evidence="10" id="KW-1185">Reference proteome</keyword>
<evidence type="ECO:0000256" key="1">
    <source>
        <dbReference type="ARBA" id="ARBA00010641"/>
    </source>
</evidence>
<dbReference type="Proteomes" id="UP000460221">
    <property type="component" value="Unassembled WGS sequence"/>
</dbReference>
<evidence type="ECO:0000259" key="8">
    <source>
        <dbReference type="Pfam" id="PF08281"/>
    </source>
</evidence>
<sequence length="181" mass="19956">MHASGRIGEGSVTFDEFLDLHLPALGNYAGVLAGDRQAAHDVLVDALITVQLRWDRIGRMASPAGYARRVITTTFLDARRTAARRRTFSTNEPPERLHHDDGPSRVDDRDQLADMLDGLPDRQRAAVVLRFYLDLPDEEIAAALDCSKGAVRTLISRGLQQLRAVVQASGPSQPRVGRHQP</sequence>
<dbReference type="GO" id="GO:0006352">
    <property type="term" value="P:DNA-templated transcription initiation"/>
    <property type="evidence" value="ECO:0007669"/>
    <property type="project" value="InterPro"/>
</dbReference>
<accession>A0A7K1FNT5</accession>
<feature type="compositionally biased region" description="Basic and acidic residues" evidence="6">
    <location>
        <begin position="93"/>
        <end position="106"/>
    </location>
</feature>
<feature type="region of interest" description="Disordered" evidence="6">
    <location>
        <begin position="84"/>
        <end position="106"/>
    </location>
</feature>
<dbReference type="PANTHER" id="PTHR43133:SF50">
    <property type="entry name" value="ECF RNA POLYMERASE SIGMA FACTOR SIGM"/>
    <property type="match status" value="1"/>
</dbReference>
<evidence type="ECO:0000256" key="4">
    <source>
        <dbReference type="ARBA" id="ARBA00023125"/>
    </source>
</evidence>
<evidence type="ECO:0000313" key="10">
    <source>
        <dbReference type="Proteomes" id="UP000460221"/>
    </source>
</evidence>
<dbReference type="InterPro" id="IPR036388">
    <property type="entry name" value="WH-like_DNA-bd_sf"/>
</dbReference>
<dbReference type="InterPro" id="IPR013324">
    <property type="entry name" value="RNA_pol_sigma_r3/r4-like"/>
</dbReference>
<protein>
    <submittedName>
        <fullName evidence="9">Sigma-70 family RNA polymerase sigma factor</fullName>
    </submittedName>
</protein>
<dbReference type="EMBL" id="WLYK01000005">
    <property type="protein sequence ID" value="MTD14969.1"/>
    <property type="molecule type" value="Genomic_DNA"/>
</dbReference>
<dbReference type="InterPro" id="IPR039425">
    <property type="entry name" value="RNA_pol_sigma-70-like"/>
</dbReference>
<dbReference type="AlphaFoldDB" id="A0A7K1FNT5"/>
<dbReference type="InterPro" id="IPR013325">
    <property type="entry name" value="RNA_pol_sigma_r2"/>
</dbReference>
<feature type="domain" description="RNA polymerase sigma-70 region 2" evidence="7">
    <location>
        <begin position="20"/>
        <end position="85"/>
    </location>
</feature>
<dbReference type="Pfam" id="PF04542">
    <property type="entry name" value="Sigma70_r2"/>
    <property type="match status" value="1"/>
</dbReference>
<proteinExistence type="inferred from homology"/>
<keyword evidence="5" id="KW-0804">Transcription</keyword>
<feature type="domain" description="RNA polymerase sigma factor 70 region 4 type 2" evidence="8">
    <location>
        <begin position="110"/>
        <end position="162"/>
    </location>
</feature>
<name>A0A7K1FNT5_9ACTN</name>
<keyword evidence="4" id="KW-0238">DNA-binding</keyword>
<dbReference type="GO" id="GO:0003677">
    <property type="term" value="F:DNA binding"/>
    <property type="evidence" value="ECO:0007669"/>
    <property type="project" value="UniProtKB-KW"/>
</dbReference>
<evidence type="ECO:0000259" key="7">
    <source>
        <dbReference type="Pfam" id="PF04542"/>
    </source>
</evidence>
<reference evidence="9 10" key="1">
    <citation type="submission" date="2019-11" db="EMBL/GenBank/DDBJ databases">
        <authorList>
            <person name="Jiang L.-Q."/>
        </authorList>
    </citation>
    <scope>NUCLEOTIDE SEQUENCE [LARGE SCALE GENOMIC DNA]</scope>
    <source>
        <strain evidence="9 10">YIM 132087</strain>
    </source>
</reference>
<comment type="caution">
    <text evidence="9">The sequence shown here is derived from an EMBL/GenBank/DDBJ whole genome shotgun (WGS) entry which is preliminary data.</text>
</comment>
<gene>
    <name evidence="9" type="ORF">GIS00_13570</name>
</gene>
<evidence type="ECO:0000256" key="2">
    <source>
        <dbReference type="ARBA" id="ARBA00023015"/>
    </source>
</evidence>
<dbReference type="Gene3D" id="1.10.10.10">
    <property type="entry name" value="Winged helix-like DNA-binding domain superfamily/Winged helix DNA-binding domain"/>
    <property type="match status" value="1"/>
</dbReference>
<evidence type="ECO:0000313" key="9">
    <source>
        <dbReference type="EMBL" id="MTD14969.1"/>
    </source>
</evidence>
<dbReference type="Pfam" id="PF08281">
    <property type="entry name" value="Sigma70_r4_2"/>
    <property type="match status" value="1"/>
</dbReference>
<dbReference type="Gene3D" id="1.10.1740.10">
    <property type="match status" value="1"/>
</dbReference>
<dbReference type="CDD" id="cd06171">
    <property type="entry name" value="Sigma70_r4"/>
    <property type="match status" value="1"/>
</dbReference>
<dbReference type="GO" id="GO:0016987">
    <property type="term" value="F:sigma factor activity"/>
    <property type="evidence" value="ECO:0007669"/>
    <property type="project" value="UniProtKB-KW"/>
</dbReference>